<sequence length="155" mass="16732">MSESEVNAGLNGANGFRMPLFEFPRIALPGVFDELAKQGVARAQEGCEKVKVASEEMAEALRESYSSNARSATDYGLKVIETSNANTASAIDFFAHLLGGKSVTDVFTLSVAQAHKAFDTASAQNKELWELAQKLATETGEPIRKHVAKVLRQAK</sequence>
<evidence type="ECO:0000313" key="3">
    <source>
        <dbReference type="Proteomes" id="UP000190675"/>
    </source>
</evidence>
<proteinExistence type="predicted"/>
<dbReference type="EMBL" id="LT670818">
    <property type="protein sequence ID" value="SHH42538.1"/>
    <property type="molecule type" value="Genomic_DNA"/>
</dbReference>
<dbReference type="AlphaFoldDB" id="A0A1M5SWC0"/>
<feature type="domain" description="Phasin" evidence="1">
    <location>
        <begin position="48"/>
        <end position="147"/>
    </location>
</feature>
<reference evidence="2 3" key="1">
    <citation type="submission" date="2016-11" db="EMBL/GenBank/DDBJ databases">
        <authorList>
            <person name="Jaros S."/>
            <person name="Januszkiewicz K."/>
            <person name="Wedrychowicz H."/>
        </authorList>
    </citation>
    <scope>NUCLEOTIDE SEQUENCE [LARGE SCALE GENOMIC DNA]</scope>
    <source>
        <strain evidence="2 3">GAS242</strain>
    </source>
</reference>
<evidence type="ECO:0000313" key="2">
    <source>
        <dbReference type="EMBL" id="SHH42538.1"/>
    </source>
</evidence>
<dbReference type="InterPro" id="IPR018968">
    <property type="entry name" value="Phasin"/>
</dbReference>
<organism evidence="2 3">
    <name type="scientific">Bradyrhizobium erythrophlei</name>
    <dbReference type="NCBI Taxonomy" id="1437360"/>
    <lineage>
        <taxon>Bacteria</taxon>
        <taxon>Pseudomonadati</taxon>
        <taxon>Pseudomonadota</taxon>
        <taxon>Alphaproteobacteria</taxon>
        <taxon>Hyphomicrobiales</taxon>
        <taxon>Nitrobacteraceae</taxon>
        <taxon>Bradyrhizobium</taxon>
    </lineage>
</organism>
<dbReference type="RefSeq" id="WP_244567699.1">
    <property type="nucleotide sequence ID" value="NZ_LT670818.1"/>
</dbReference>
<accession>A0A1M5SWC0</accession>
<dbReference type="Proteomes" id="UP000190675">
    <property type="component" value="Chromosome I"/>
</dbReference>
<gene>
    <name evidence="2" type="ORF">SAMN05444169_7404</name>
</gene>
<protein>
    <submittedName>
        <fullName evidence="2">Phasin</fullName>
    </submittedName>
</protein>
<dbReference type="Pfam" id="PF09361">
    <property type="entry name" value="Phasin_2"/>
    <property type="match status" value="1"/>
</dbReference>
<name>A0A1M5SWC0_9BRAD</name>
<evidence type="ECO:0000259" key="1">
    <source>
        <dbReference type="Pfam" id="PF09361"/>
    </source>
</evidence>